<accession>A0A0F7KG30</accession>
<reference evidence="2 3" key="2">
    <citation type="journal article" date="2016" name="Genome Announc.">
        <title>Genome Sequence of Nitrosomonas communis Strain Nm2, a Mesophilic Ammonia-Oxidizing Bacterium Isolated from Mediterranean Soil.</title>
        <authorList>
            <person name="Kozlowski J.A."/>
            <person name="Kits K.D."/>
            <person name="Stein L.Y."/>
        </authorList>
    </citation>
    <scope>NUCLEOTIDE SEQUENCE [LARGE SCALE GENOMIC DNA]</scope>
    <source>
        <strain evidence="2 3">Nm2</strain>
    </source>
</reference>
<dbReference type="AlphaFoldDB" id="A0A0F7KG30"/>
<dbReference type="PATRIC" id="fig|44574.3.peg.2540"/>
<protein>
    <submittedName>
        <fullName evidence="2">Uncharacterized protein</fullName>
    </submittedName>
</protein>
<dbReference type="Proteomes" id="UP000034156">
    <property type="component" value="Chromosome"/>
</dbReference>
<evidence type="ECO:0000313" key="3">
    <source>
        <dbReference type="Proteomes" id="UP000034156"/>
    </source>
</evidence>
<feature type="region of interest" description="Disordered" evidence="1">
    <location>
        <begin position="48"/>
        <end position="70"/>
    </location>
</feature>
<dbReference type="KEGG" id="nco:AAW31_10445"/>
<reference evidence="3" key="1">
    <citation type="submission" date="2015-05" db="EMBL/GenBank/DDBJ databases">
        <title>Draft genome of Nitrosomonas communis strain Nm2.</title>
        <authorList>
            <person name="Kozlowski J.A."/>
            <person name="Kits K.D."/>
            <person name="Stein L.Y."/>
        </authorList>
    </citation>
    <scope>NUCLEOTIDE SEQUENCE [LARGE SCALE GENOMIC DNA]</scope>
    <source>
        <strain evidence="3">Nm2</strain>
    </source>
</reference>
<organism evidence="2 3">
    <name type="scientific">Nitrosomonas communis</name>
    <dbReference type="NCBI Taxonomy" id="44574"/>
    <lineage>
        <taxon>Bacteria</taxon>
        <taxon>Pseudomonadati</taxon>
        <taxon>Pseudomonadota</taxon>
        <taxon>Betaproteobacteria</taxon>
        <taxon>Nitrosomonadales</taxon>
        <taxon>Nitrosomonadaceae</taxon>
        <taxon>Nitrosomonas</taxon>
    </lineage>
</organism>
<dbReference type="EMBL" id="CP011451">
    <property type="protein sequence ID" value="AKH38133.1"/>
    <property type="molecule type" value="Genomic_DNA"/>
</dbReference>
<gene>
    <name evidence="2" type="ORF">AAW31_10445</name>
</gene>
<evidence type="ECO:0000256" key="1">
    <source>
        <dbReference type="SAM" id="MobiDB-lite"/>
    </source>
</evidence>
<evidence type="ECO:0000313" key="2">
    <source>
        <dbReference type="EMBL" id="AKH38133.1"/>
    </source>
</evidence>
<dbReference type="RefSeq" id="WP_046850194.1">
    <property type="nucleotide sequence ID" value="NZ_CP011451.1"/>
</dbReference>
<keyword evidence="3" id="KW-1185">Reference proteome</keyword>
<proteinExistence type="predicted"/>
<sequence>MSDRIQEEAAKDKLGGRRVRRIVQVGPAAFRGIVGQTGPSRVYSGALRGGCGAEHGGNSSRARSWLLDGR</sequence>
<name>A0A0F7KG30_9PROT</name>